<comment type="caution">
    <text evidence="1">The sequence shown here is derived from an EMBL/GenBank/DDBJ whole genome shotgun (WGS) entry which is preliminary data.</text>
</comment>
<gene>
    <name evidence="1" type="ORF">QWJ41_21570</name>
</gene>
<evidence type="ECO:0000313" key="1">
    <source>
        <dbReference type="EMBL" id="MDO3398314.1"/>
    </source>
</evidence>
<reference evidence="1" key="1">
    <citation type="submission" date="2023-06" db="EMBL/GenBank/DDBJ databases">
        <title>Genome sequence of Nocardioides sp. SOB44.</title>
        <authorList>
            <person name="Zhang G."/>
        </authorList>
    </citation>
    <scope>NUCLEOTIDE SEQUENCE</scope>
    <source>
        <strain evidence="1">SOB44</strain>
    </source>
</reference>
<sequence length="61" mass="5858">GAPRVRDGATGALPPDLAAALLPVARCTVACGRAEGHFAAVGAARPGAGPVETLLALVGRA</sequence>
<keyword evidence="2" id="KW-1185">Reference proteome</keyword>
<feature type="non-terminal residue" evidence="1">
    <location>
        <position position="1"/>
    </location>
</feature>
<name>A0ABT8TWI7_9ACTN</name>
<dbReference type="RefSeq" id="WP_302710550.1">
    <property type="nucleotide sequence ID" value="NZ_JAULSC010000418.1"/>
</dbReference>
<organism evidence="1 2">
    <name type="scientific">Nocardioides cremeus</name>
    <dbReference type="NCBI Taxonomy" id="3058044"/>
    <lineage>
        <taxon>Bacteria</taxon>
        <taxon>Bacillati</taxon>
        <taxon>Actinomycetota</taxon>
        <taxon>Actinomycetes</taxon>
        <taxon>Propionibacteriales</taxon>
        <taxon>Nocardioidaceae</taxon>
        <taxon>Nocardioides</taxon>
    </lineage>
</organism>
<dbReference type="EMBL" id="JAULSC010000418">
    <property type="protein sequence ID" value="MDO3398314.1"/>
    <property type="molecule type" value="Genomic_DNA"/>
</dbReference>
<proteinExistence type="predicted"/>
<protein>
    <submittedName>
        <fullName evidence="1">Uncharacterized protein</fullName>
    </submittedName>
</protein>
<accession>A0ABT8TWI7</accession>
<evidence type="ECO:0000313" key="2">
    <source>
        <dbReference type="Proteomes" id="UP001168363"/>
    </source>
</evidence>
<dbReference type="Proteomes" id="UP001168363">
    <property type="component" value="Unassembled WGS sequence"/>
</dbReference>